<keyword evidence="1" id="KW-1133">Transmembrane helix</keyword>
<feature type="transmembrane region" description="Helical" evidence="1">
    <location>
        <begin position="191"/>
        <end position="212"/>
    </location>
</feature>
<organism evidence="2 3">
    <name type="scientific">Gordonia desulfuricans</name>
    <dbReference type="NCBI Taxonomy" id="89051"/>
    <lineage>
        <taxon>Bacteria</taxon>
        <taxon>Bacillati</taxon>
        <taxon>Actinomycetota</taxon>
        <taxon>Actinomycetes</taxon>
        <taxon>Mycobacteriales</taxon>
        <taxon>Gordoniaceae</taxon>
        <taxon>Gordonia</taxon>
    </lineage>
</organism>
<feature type="transmembrane region" description="Helical" evidence="1">
    <location>
        <begin position="27"/>
        <end position="51"/>
    </location>
</feature>
<keyword evidence="1" id="KW-0472">Membrane</keyword>
<dbReference type="RefSeq" id="WP_059037721.1">
    <property type="nucleotide sequence ID" value="NZ_JAADZU010000129.1"/>
</dbReference>
<evidence type="ECO:0000313" key="3">
    <source>
        <dbReference type="Proteomes" id="UP000466307"/>
    </source>
</evidence>
<feature type="transmembrane region" description="Helical" evidence="1">
    <location>
        <begin position="161"/>
        <end position="184"/>
    </location>
</feature>
<dbReference type="EMBL" id="JAADZU010000129">
    <property type="protein sequence ID" value="NDK92506.1"/>
    <property type="molecule type" value="Genomic_DNA"/>
</dbReference>
<evidence type="ECO:0000313" key="2">
    <source>
        <dbReference type="EMBL" id="NDK92506.1"/>
    </source>
</evidence>
<sequence length="271" mass="28515">MTGPVAVQQLWRAVDAEFIRAGGRRGAFVLAAVPGAIILPLAVTLVVALVSERFASLSSTISVTAVATTNSVFWVIEFTAIVWALIAAVAEATNSRGDQRDRQRYLFPRTWTGPLARWLAYGVCAAISSAILVAAIMLILSAGFPKVYGGVDLWTSDGARLVVAVPIYAFLACGIGAGLGALIAHPAVAAIILLGWAYVIENAIALIPHGGYTVQGYMPFLNGQFATGQDLAFTPPWGPNGAMVYYAAITLCVFAAGCGAQVWRRSARSAR</sequence>
<gene>
    <name evidence="2" type="ORF">GYA93_23560</name>
</gene>
<accession>A0A7K3LWL1</accession>
<feature type="transmembrane region" description="Helical" evidence="1">
    <location>
        <begin position="243"/>
        <end position="263"/>
    </location>
</feature>
<keyword evidence="1" id="KW-0812">Transmembrane</keyword>
<evidence type="ECO:0000256" key="1">
    <source>
        <dbReference type="SAM" id="Phobius"/>
    </source>
</evidence>
<comment type="caution">
    <text evidence="2">The sequence shown here is derived from an EMBL/GenBank/DDBJ whole genome shotgun (WGS) entry which is preliminary data.</text>
</comment>
<feature type="transmembrane region" description="Helical" evidence="1">
    <location>
        <begin position="115"/>
        <end position="141"/>
    </location>
</feature>
<dbReference type="AlphaFoldDB" id="A0A7K3LWL1"/>
<name>A0A7K3LWL1_9ACTN</name>
<feature type="transmembrane region" description="Helical" evidence="1">
    <location>
        <begin position="71"/>
        <end position="94"/>
    </location>
</feature>
<keyword evidence="3" id="KW-1185">Reference proteome</keyword>
<reference evidence="2 3" key="1">
    <citation type="submission" date="2020-01" db="EMBL/GenBank/DDBJ databases">
        <title>Investigation of new actinobacteria for the biodesulphurisation of diesel fuel.</title>
        <authorList>
            <person name="Athi Narayanan S.M."/>
        </authorList>
    </citation>
    <scope>NUCLEOTIDE SEQUENCE [LARGE SCALE GENOMIC DNA]</scope>
    <source>
        <strain evidence="2 3">213E</strain>
    </source>
</reference>
<proteinExistence type="predicted"/>
<dbReference type="Proteomes" id="UP000466307">
    <property type="component" value="Unassembled WGS sequence"/>
</dbReference>
<protein>
    <submittedName>
        <fullName evidence="2">ABC transporter permease</fullName>
    </submittedName>
</protein>